<evidence type="ECO:0000313" key="2">
    <source>
        <dbReference type="EMBL" id="MBB4905966.1"/>
    </source>
</evidence>
<dbReference type="Gene3D" id="3.30.450.180">
    <property type="match status" value="1"/>
</dbReference>
<dbReference type="AlphaFoldDB" id="A0A7W7Q383"/>
<evidence type="ECO:0000259" key="1">
    <source>
        <dbReference type="Pfam" id="PF17765"/>
    </source>
</evidence>
<evidence type="ECO:0000313" key="3">
    <source>
        <dbReference type="Proteomes" id="UP000520767"/>
    </source>
</evidence>
<proteinExistence type="predicted"/>
<dbReference type="Pfam" id="PF17765">
    <property type="entry name" value="MLTR_LBD"/>
    <property type="match status" value="1"/>
</dbReference>
<reference evidence="2 3" key="1">
    <citation type="submission" date="2020-08" db="EMBL/GenBank/DDBJ databases">
        <title>Genomic Encyclopedia of Type Strains, Phase III (KMG-III): the genomes of soil and plant-associated and newly described type strains.</title>
        <authorList>
            <person name="Whitman W."/>
        </authorList>
    </citation>
    <scope>NUCLEOTIDE SEQUENCE [LARGE SCALE GENOMIC DNA]</scope>
    <source>
        <strain evidence="2 3">CECT 8960</strain>
    </source>
</reference>
<comment type="caution">
    <text evidence="2">The sequence shown here is derived from an EMBL/GenBank/DDBJ whole genome shotgun (WGS) entry which is preliminary data.</text>
</comment>
<dbReference type="InterPro" id="IPR041413">
    <property type="entry name" value="MLTR_LBD"/>
</dbReference>
<dbReference type="PANTHER" id="PTHR35010">
    <property type="entry name" value="BLL4672 PROTEIN-RELATED"/>
    <property type="match status" value="1"/>
</dbReference>
<protein>
    <recommendedName>
        <fullName evidence="1">MmyB-like transcription regulator ligand binding domain-containing protein</fullName>
    </recommendedName>
</protein>
<organism evidence="2 3">
    <name type="scientific">Actinophytocola algeriensis</name>
    <dbReference type="NCBI Taxonomy" id="1768010"/>
    <lineage>
        <taxon>Bacteria</taxon>
        <taxon>Bacillati</taxon>
        <taxon>Actinomycetota</taxon>
        <taxon>Actinomycetes</taxon>
        <taxon>Pseudonocardiales</taxon>
        <taxon>Pseudonocardiaceae</taxon>
    </lineage>
</organism>
<gene>
    <name evidence="2" type="ORF">FHR82_002183</name>
</gene>
<accession>A0A7W7Q383</accession>
<name>A0A7W7Q383_9PSEU</name>
<dbReference type="Proteomes" id="UP000520767">
    <property type="component" value="Unassembled WGS sequence"/>
</dbReference>
<keyword evidence="3" id="KW-1185">Reference proteome</keyword>
<dbReference type="EMBL" id="JACHJQ010000002">
    <property type="protein sequence ID" value="MBB4905966.1"/>
    <property type="molecule type" value="Genomic_DNA"/>
</dbReference>
<feature type="domain" description="MmyB-like transcription regulator ligand binding" evidence="1">
    <location>
        <begin position="2"/>
        <end position="88"/>
    </location>
</feature>
<sequence length="90" mass="10314">MARLLVDFDTLPPSQRNSMWLCLMHPRMRDFYLDRERMVREGIAHLRAAWAAHPDDRALSGLIAEFAAGNQDFARLWGEQDVKSAAEGSR</sequence>